<keyword evidence="1" id="KW-0560">Oxidoreductase</keyword>
<dbReference type="InterPro" id="IPR036291">
    <property type="entry name" value="NAD(P)-bd_dom_sf"/>
</dbReference>
<gene>
    <name evidence="3" type="ORF">SLS62_006390</name>
</gene>
<protein>
    <recommendedName>
        <fullName evidence="2">Ketoreductase domain-containing protein</fullName>
    </recommendedName>
</protein>
<reference evidence="3 4" key="1">
    <citation type="submission" date="2024-02" db="EMBL/GenBank/DDBJ databases">
        <title>De novo assembly and annotation of 12 fungi associated with fruit tree decline syndrome in Ontario, Canada.</title>
        <authorList>
            <person name="Sulman M."/>
            <person name="Ellouze W."/>
            <person name="Ilyukhin E."/>
        </authorList>
    </citation>
    <scope>NUCLEOTIDE SEQUENCE [LARGE SCALE GENOMIC DNA]</scope>
    <source>
        <strain evidence="3 4">M11/M66-122</strain>
    </source>
</reference>
<sequence>MPDPYPYAMTANGWAFTKTYHREPYEATSPTRPELSQAGKTVLITGGTAGIGYAIARAFVQASAAQVIILGRDRERGGAAAAELQADTTTTTTKVTALAVDISDASAVEKMWADFAENGTVIDVLVLNAASVSVQKPVLELGAAALWARDFDFNVRVQFDLAERFYKQEGKRSSDGPLYLVHVSTNSIHDWNAAAAQHGYGVTKLAGATALQAIALETPPHDMQVASFNPGPNYTQAVKDAGYGRDDFQWQDENLAGQFAVWLASPEAKFLHGRYVWSAWDIDELKSGPIRKRIDEVEFFLRTGVQGLL</sequence>
<dbReference type="InterPro" id="IPR002347">
    <property type="entry name" value="SDR_fam"/>
</dbReference>
<feature type="domain" description="Ketoreductase" evidence="2">
    <location>
        <begin position="40"/>
        <end position="217"/>
    </location>
</feature>
<dbReference type="CDD" id="cd05233">
    <property type="entry name" value="SDR_c"/>
    <property type="match status" value="1"/>
</dbReference>
<evidence type="ECO:0000313" key="3">
    <source>
        <dbReference type="EMBL" id="KAK7751729.1"/>
    </source>
</evidence>
<evidence type="ECO:0000256" key="1">
    <source>
        <dbReference type="ARBA" id="ARBA00023002"/>
    </source>
</evidence>
<evidence type="ECO:0000313" key="4">
    <source>
        <dbReference type="Proteomes" id="UP001320420"/>
    </source>
</evidence>
<accession>A0AAN9YRR2</accession>
<dbReference type="Proteomes" id="UP001320420">
    <property type="component" value="Unassembled WGS sequence"/>
</dbReference>
<dbReference type="InterPro" id="IPR057326">
    <property type="entry name" value="KR_dom"/>
</dbReference>
<organism evidence="3 4">
    <name type="scientific">Diatrype stigma</name>
    <dbReference type="NCBI Taxonomy" id="117547"/>
    <lineage>
        <taxon>Eukaryota</taxon>
        <taxon>Fungi</taxon>
        <taxon>Dikarya</taxon>
        <taxon>Ascomycota</taxon>
        <taxon>Pezizomycotina</taxon>
        <taxon>Sordariomycetes</taxon>
        <taxon>Xylariomycetidae</taxon>
        <taxon>Xylariales</taxon>
        <taxon>Diatrypaceae</taxon>
        <taxon>Diatrype</taxon>
    </lineage>
</organism>
<dbReference type="PANTHER" id="PTHR43975">
    <property type="entry name" value="ZGC:101858"/>
    <property type="match status" value="1"/>
</dbReference>
<proteinExistence type="predicted"/>
<dbReference type="Pfam" id="PF00106">
    <property type="entry name" value="adh_short"/>
    <property type="match status" value="1"/>
</dbReference>
<evidence type="ECO:0000259" key="2">
    <source>
        <dbReference type="SMART" id="SM00822"/>
    </source>
</evidence>
<keyword evidence="4" id="KW-1185">Reference proteome</keyword>
<dbReference type="EMBL" id="JAKJXP020000046">
    <property type="protein sequence ID" value="KAK7751729.1"/>
    <property type="molecule type" value="Genomic_DNA"/>
</dbReference>
<name>A0AAN9YRR2_9PEZI</name>
<dbReference type="SUPFAM" id="SSF51735">
    <property type="entry name" value="NAD(P)-binding Rossmann-fold domains"/>
    <property type="match status" value="1"/>
</dbReference>
<dbReference type="SMART" id="SM00822">
    <property type="entry name" value="PKS_KR"/>
    <property type="match status" value="1"/>
</dbReference>
<dbReference type="AlphaFoldDB" id="A0AAN9YRR2"/>
<dbReference type="PRINTS" id="PR00081">
    <property type="entry name" value="GDHRDH"/>
</dbReference>
<comment type="caution">
    <text evidence="3">The sequence shown here is derived from an EMBL/GenBank/DDBJ whole genome shotgun (WGS) entry which is preliminary data.</text>
</comment>
<dbReference type="GO" id="GO:0016491">
    <property type="term" value="F:oxidoreductase activity"/>
    <property type="evidence" value="ECO:0007669"/>
    <property type="project" value="UniProtKB-KW"/>
</dbReference>
<dbReference type="Gene3D" id="3.40.50.720">
    <property type="entry name" value="NAD(P)-binding Rossmann-like Domain"/>
    <property type="match status" value="1"/>
</dbReference>
<dbReference type="PANTHER" id="PTHR43975:SF2">
    <property type="entry name" value="EG:BACR7A4.14 PROTEIN-RELATED"/>
    <property type="match status" value="1"/>
</dbReference>